<dbReference type="InterPro" id="IPR002113">
    <property type="entry name" value="ADT_euk_type"/>
</dbReference>
<dbReference type="InterPro" id="IPR023395">
    <property type="entry name" value="MCP_dom_sf"/>
</dbReference>
<evidence type="ECO:0000256" key="3">
    <source>
        <dbReference type="ARBA" id="ARBA00022448"/>
    </source>
</evidence>
<keyword evidence="9" id="KW-0472">Membrane</keyword>
<keyword evidence="8" id="KW-0496">Mitochondrion</keyword>
<comment type="function">
    <text evidence="10">Catalyzes the exchange of ADP and ATP across the membrane.</text>
</comment>
<evidence type="ECO:0000256" key="9">
    <source>
        <dbReference type="ARBA" id="ARBA00023136"/>
    </source>
</evidence>
<keyword evidence="6" id="KW-0999">Mitochondrion inner membrane</keyword>
<evidence type="ECO:0000256" key="8">
    <source>
        <dbReference type="ARBA" id="ARBA00023128"/>
    </source>
</evidence>
<keyword evidence="7" id="KW-1133">Transmembrane helix</keyword>
<proteinExistence type="inferred from homology"/>
<evidence type="ECO:0000313" key="12">
    <source>
        <dbReference type="Proteomes" id="UP001328107"/>
    </source>
</evidence>
<comment type="caution">
    <text evidence="11">The sequence shown here is derived from an EMBL/GenBank/DDBJ whole genome shotgun (WGS) entry which is preliminary data.</text>
</comment>
<evidence type="ECO:0000256" key="2">
    <source>
        <dbReference type="ARBA" id="ARBA00006375"/>
    </source>
</evidence>
<dbReference type="GO" id="GO:0005743">
    <property type="term" value="C:mitochondrial inner membrane"/>
    <property type="evidence" value="ECO:0007669"/>
    <property type="project" value="UniProtKB-SubCell"/>
</dbReference>
<evidence type="ECO:0000256" key="10">
    <source>
        <dbReference type="RuleBase" id="RU368008"/>
    </source>
</evidence>
<dbReference type="Proteomes" id="UP001328107">
    <property type="component" value="Unassembled WGS sequence"/>
</dbReference>
<keyword evidence="5" id="KW-0677">Repeat</keyword>
<evidence type="ECO:0000256" key="1">
    <source>
        <dbReference type="ARBA" id="ARBA00004448"/>
    </source>
</evidence>
<dbReference type="Gene3D" id="1.50.40.10">
    <property type="entry name" value="Mitochondrial carrier domain"/>
    <property type="match status" value="1"/>
</dbReference>
<dbReference type="GO" id="GO:0005471">
    <property type="term" value="F:ATP:ADP antiporter activity"/>
    <property type="evidence" value="ECO:0007669"/>
    <property type="project" value="UniProtKB-UniRule"/>
</dbReference>
<evidence type="ECO:0000256" key="5">
    <source>
        <dbReference type="ARBA" id="ARBA00022737"/>
    </source>
</evidence>
<dbReference type="SUPFAM" id="SSF103506">
    <property type="entry name" value="Mitochondrial carrier"/>
    <property type="match status" value="1"/>
</dbReference>
<dbReference type="GO" id="GO:0140021">
    <property type="term" value="P:mitochondrial ADP transmembrane transport"/>
    <property type="evidence" value="ECO:0007669"/>
    <property type="project" value="InterPro"/>
</dbReference>
<dbReference type="GO" id="GO:1990544">
    <property type="term" value="P:mitochondrial ATP transmembrane transport"/>
    <property type="evidence" value="ECO:0007669"/>
    <property type="project" value="InterPro"/>
</dbReference>
<evidence type="ECO:0000256" key="7">
    <source>
        <dbReference type="ARBA" id="ARBA00022989"/>
    </source>
</evidence>
<evidence type="ECO:0000256" key="4">
    <source>
        <dbReference type="ARBA" id="ARBA00022692"/>
    </source>
</evidence>
<keyword evidence="12" id="KW-1185">Reference proteome</keyword>
<gene>
    <name evidence="11" type="ORF">PMAYCL1PPCAC_20588</name>
</gene>
<protein>
    <recommendedName>
        <fullName evidence="10">ADP/ATP translocase</fullName>
    </recommendedName>
    <alternativeName>
        <fullName evidence="10">ADP,ATP carrier protein</fullName>
    </alternativeName>
</protein>
<keyword evidence="4" id="KW-0812">Transmembrane</keyword>
<keyword evidence="3 10" id="KW-0813">Transport</keyword>
<dbReference type="GO" id="GO:1901029">
    <property type="term" value="P:negative regulation of mitochondrial outer membrane permeabilization involved in apoptotic signaling pathway"/>
    <property type="evidence" value="ECO:0007669"/>
    <property type="project" value="TreeGrafter"/>
</dbReference>
<comment type="subcellular location">
    <subcellularLocation>
        <location evidence="10">Membrane</location>
        <topology evidence="10">Multi-pass membrane protein</topology>
    </subcellularLocation>
    <subcellularLocation>
        <location evidence="1">Mitochondrion inner membrane</location>
        <topology evidence="1">Multi-pass membrane protein</topology>
    </subcellularLocation>
</comment>
<dbReference type="EMBL" id="BTRK01000004">
    <property type="protein sequence ID" value="GMR50393.1"/>
    <property type="molecule type" value="Genomic_DNA"/>
</dbReference>
<dbReference type="AlphaFoldDB" id="A0AAN5CTE2"/>
<organism evidence="11 12">
    <name type="scientific">Pristionchus mayeri</name>
    <dbReference type="NCBI Taxonomy" id="1317129"/>
    <lineage>
        <taxon>Eukaryota</taxon>
        <taxon>Metazoa</taxon>
        <taxon>Ecdysozoa</taxon>
        <taxon>Nematoda</taxon>
        <taxon>Chromadorea</taxon>
        <taxon>Rhabditida</taxon>
        <taxon>Rhabditina</taxon>
        <taxon>Diplogasteromorpha</taxon>
        <taxon>Diplogasteroidea</taxon>
        <taxon>Neodiplogasteridae</taxon>
        <taxon>Pristionchus</taxon>
    </lineage>
</organism>
<comment type="subunit">
    <text evidence="10">Monomer.</text>
</comment>
<evidence type="ECO:0000256" key="6">
    <source>
        <dbReference type="ARBA" id="ARBA00022792"/>
    </source>
</evidence>
<dbReference type="PANTHER" id="PTHR45635">
    <property type="entry name" value="ADP,ATP CARRIER PROTEIN 1-RELATED-RELATED"/>
    <property type="match status" value="1"/>
</dbReference>
<comment type="similarity">
    <text evidence="2 10">Belongs to the mitochondrial carrier (TC 2.A.29) family.</text>
</comment>
<sequence>MADDDLGWDAPIPEKKTMEFSGMNKFLLDLVSGGCVAAIAETATIPIGGSLASVARFAPSLGLSLAFKEQYKNQFLDGIDKNDRARFMGANMLSGAAAGATALCFVHPAQTFFARLAARADVVHTARMRATRKSLISDSL</sequence>
<accession>A0AAN5CTE2</accession>
<reference evidence="12" key="1">
    <citation type="submission" date="2022-10" db="EMBL/GenBank/DDBJ databases">
        <title>Genome assembly of Pristionchus species.</title>
        <authorList>
            <person name="Yoshida K."/>
            <person name="Sommer R.J."/>
        </authorList>
    </citation>
    <scope>NUCLEOTIDE SEQUENCE [LARGE SCALE GENOMIC DNA]</scope>
    <source>
        <strain evidence="12">RS5460</strain>
    </source>
</reference>
<name>A0AAN5CTE2_9BILA</name>
<evidence type="ECO:0000313" key="11">
    <source>
        <dbReference type="EMBL" id="GMR50393.1"/>
    </source>
</evidence>
<dbReference type="PANTHER" id="PTHR45635:SF14">
    <property type="entry name" value="ADP_ATP TRANSLOCASE"/>
    <property type="match status" value="1"/>
</dbReference>